<keyword evidence="2" id="KW-1133">Transmembrane helix</keyword>
<reference evidence="3 5" key="2">
    <citation type="journal article" date="2014" name="BMC Genomics">
        <title>An improved genome release (version Mt4.0) for the model legume Medicago truncatula.</title>
        <authorList>
            <person name="Tang H."/>
            <person name="Krishnakumar V."/>
            <person name="Bidwell S."/>
            <person name="Rosen B."/>
            <person name="Chan A."/>
            <person name="Zhou S."/>
            <person name="Gentzbittel L."/>
            <person name="Childs K.L."/>
            <person name="Yandell M."/>
            <person name="Gundlach H."/>
            <person name="Mayer K.F."/>
            <person name="Schwartz D.C."/>
            <person name="Town C.D."/>
        </authorList>
    </citation>
    <scope>GENOME REANNOTATION</scope>
    <source>
        <strain evidence="3">A17</strain>
        <strain evidence="4 5">cv. Jemalong A17</strain>
    </source>
</reference>
<dbReference type="EMBL" id="CM001218">
    <property type="protein sequence ID" value="KEH37550.1"/>
    <property type="molecule type" value="Genomic_DNA"/>
</dbReference>
<proteinExistence type="predicted"/>
<evidence type="ECO:0000313" key="3">
    <source>
        <dbReference type="EMBL" id="KEH37550.1"/>
    </source>
</evidence>
<sequence length="84" mass="9585">MGTDNAEFGQKIVQGMARLLNIVKFVLLFFPIIFYHNGEFYNAEHVENYLHCNGHVENRDDGNEDENDDNVDDPVGLAPLMEDV</sequence>
<dbReference type="Proteomes" id="UP000002051">
    <property type="component" value="Chromosome 2"/>
</dbReference>
<accession>A0A072VHB7</accession>
<reference evidence="4" key="3">
    <citation type="submission" date="2015-04" db="UniProtKB">
        <authorList>
            <consortium name="EnsemblPlants"/>
        </authorList>
    </citation>
    <scope>IDENTIFICATION</scope>
    <source>
        <strain evidence="4">cv. Jemalong A17</strain>
    </source>
</reference>
<keyword evidence="2 3" id="KW-0812">Transmembrane</keyword>
<organism evidence="3 5">
    <name type="scientific">Medicago truncatula</name>
    <name type="common">Barrel medic</name>
    <name type="synonym">Medicago tribuloides</name>
    <dbReference type="NCBI Taxonomy" id="3880"/>
    <lineage>
        <taxon>Eukaryota</taxon>
        <taxon>Viridiplantae</taxon>
        <taxon>Streptophyta</taxon>
        <taxon>Embryophyta</taxon>
        <taxon>Tracheophyta</taxon>
        <taxon>Spermatophyta</taxon>
        <taxon>Magnoliopsida</taxon>
        <taxon>eudicotyledons</taxon>
        <taxon>Gunneridae</taxon>
        <taxon>Pentapetalae</taxon>
        <taxon>rosids</taxon>
        <taxon>fabids</taxon>
        <taxon>Fabales</taxon>
        <taxon>Fabaceae</taxon>
        <taxon>Papilionoideae</taxon>
        <taxon>50 kb inversion clade</taxon>
        <taxon>NPAAA clade</taxon>
        <taxon>Hologalegina</taxon>
        <taxon>IRL clade</taxon>
        <taxon>Trifolieae</taxon>
        <taxon>Medicago</taxon>
    </lineage>
</organism>
<reference evidence="3 5" key="1">
    <citation type="journal article" date="2011" name="Nature">
        <title>The Medicago genome provides insight into the evolution of rhizobial symbioses.</title>
        <authorList>
            <person name="Young N.D."/>
            <person name="Debelle F."/>
            <person name="Oldroyd G.E."/>
            <person name="Geurts R."/>
            <person name="Cannon S.B."/>
            <person name="Udvardi M.K."/>
            <person name="Benedito V.A."/>
            <person name="Mayer K.F."/>
            <person name="Gouzy J."/>
            <person name="Schoof H."/>
            <person name="Van de Peer Y."/>
            <person name="Proost S."/>
            <person name="Cook D.R."/>
            <person name="Meyers B.C."/>
            <person name="Spannagl M."/>
            <person name="Cheung F."/>
            <person name="De Mita S."/>
            <person name="Krishnakumar V."/>
            <person name="Gundlach H."/>
            <person name="Zhou S."/>
            <person name="Mudge J."/>
            <person name="Bharti A.K."/>
            <person name="Murray J.D."/>
            <person name="Naoumkina M.A."/>
            <person name="Rosen B."/>
            <person name="Silverstein K.A."/>
            <person name="Tang H."/>
            <person name="Rombauts S."/>
            <person name="Zhao P.X."/>
            <person name="Zhou P."/>
            <person name="Barbe V."/>
            <person name="Bardou P."/>
            <person name="Bechner M."/>
            <person name="Bellec A."/>
            <person name="Berger A."/>
            <person name="Berges H."/>
            <person name="Bidwell S."/>
            <person name="Bisseling T."/>
            <person name="Choisne N."/>
            <person name="Couloux A."/>
            <person name="Denny R."/>
            <person name="Deshpande S."/>
            <person name="Dai X."/>
            <person name="Doyle J.J."/>
            <person name="Dudez A.M."/>
            <person name="Farmer A.D."/>
            <person name="Fouteau S."/>
            <person name="Franken C."/>
            <person name="Gibelin C."/>
            <person name="Gish J."/>
            <person name="Goldstein S."/>
            <person name="Gonzalez A.J."/>
            <person name="Green P.J."/>
            <person name="Hallab A."/>
            <person name="Hartog M."/>
            <person name="Hua A."/>
            <person name="Humphray S.J."/>
            <person name="Jeong D.H."/>
            <person name="Jing Y."/>
            <person name="Jocker A."/>
            <person name="Kenton S.M."/>
            <person name="Kim D.J."/>
            <person name="Klee K."/>
            <person name="Lai H."/>
            <person name="Lang C."/>
            <person name="Lin S."/>
            <person name="Macmil S.L."/>
            <person name="Magdelenat G."/>
            <person name="Matthews L."/>
            <person name="McCorrison J."/>
            <person name="Monaghan E.L."/>
            <person name="Mun J.H."/>
            <person name="Najar F.Z."/>
            <person name="Nicholson C."/>
            <person name="Noirot C."/>
            <person name="O'Bleness M."/>
            <person name="Paule C.R."/>
            <person name="Poulain J."/>
            <person name="Prion F."/>
            <person name="Qin B."/>
            <person name="Qu C."/>
            <person name="Retzel E.F."/>
            <person name="Riddle C."/>
            <person name="Sallet E."/>
            <person name="Samain S."/>
            <person name="Samson N."/>
            <person name="Sanders I."/>
            <person name="Saurat O."/>
            <person name="Scarpelli C."/>
            <person name="Schiex T."/>
            <person name="Segurens B."/>
            <person name="Severin A.J."/>
            <person name="Sherrier D.J."/>
            <person name="Shi R."/>
            <person name="Sims S."/>
            <person name="Singer S.R."/>
            <person name="Sinharoy S."/>
            <person name="Sterck L."/>
            <person name="Viollet A."/>
            <person name="Wang B.B."/>
            <person name="Wang K."/>
            <person name="Wang M."/>
            <person name="Wang X."/>
            <person name="Warfsmann J."/>
            <person name="Weissenbach J."/>
            <person name="White D.D."/>
            <person name="White J.D."/>
            <person name="Wiley G.B."/>
            <person name="Wincker P."/>
            <person name="Xing Y."/>
            <person name="Yang L."/>
            <person name="Yao Z."/>
            <person name="Ying F."/>
            <person name="Zhai J."/>
            <person name="Zhou L."/>
            <person name="Zuber A."/>
            <person name="Denarie J."/>
            <person name="Dixon R.A."/>
            <person name="May G.D."/>
            <person name="Schwartz D.C."/>
            <person name="Rogers J."/>
            <person name="Quetier F."/>
            <person name="Town C.D."/>
            <person name="Roe B.A."/>
        </authorList>
    </citation>
    <scope>NUCLEOTIDE SEQUENCE [LARGE SCALE GENOMIC DNA]</scope>
    <source>
        <strain evidence="3">A17</strain>
        <strain evidence="4 5">cv. Jemalong A17</strain>
    </source>
</reference>
<evidence type="ECO:0000313" key="4">
    <source>
        <dbReference type="EnsemblPlants" id="KEH37550"/>
    </source>
</evidence>
<feature type="transmembrane region" description="Helical" evidence="2">
    <location>
        <begin position="12"/>
        <end position="35"/>
    </location>
</feature>
<protein>
    <submittedName>
        <fullName evidence="3">Transmembrane protein, putative</fullName>
    </submittedName>
</protein>
<evidence type="ECO:0000256" key="2">
    <source>
        <dbReference type="SAM" id="Phobius"/>
    </source>
</evidence>
<dbReference type="EnsemblPlants" id="KEH37550">
    <property type="protein sequence ID" value="KEH37550"/>
    <property type="gene ID" value="MTR_2g041290"/>
</dbReference>
<dbReference type="HOGENOM" id="CLU_2530858_0_0_1"/>
<evidence type="ECO:0000256" key="1">
    <source>
        <dbReference type="SAM" id="MobiDB-lite"/>
    </source>
</evidence>
<gene>
    <name evidence="3" type="ordered locus">MTR_2g041290</name>
</gene>
<evidence type="ECO:0000313" key="5">
    <source>
        <dbReference type="Proteomes" id="UP000002051"/>
    </source>
</evidence>
<keyword evidence="5" id="KW-1185">Reference proteome</keyword>
<feature type="compositionally biased region" description="Acidic residues" evidence="1">
    <location>
        <begin position="62"/>
        <end position="72"/>
    </location>
</feature>
<feature type="region of interest" description="Disordered" evidence="1">
    <location>
        <begin position="55"/>
        <end position="84"/>
    </location>
</feature>
<name>A0A072VHB7_MEDTR</name>
<dbReference type="AlphaFoldDB" id="A0A072VHB7"/>
<keyword evidence="2" id="KW-0472">Membrane</keyword>